<gene>
    <name evidence="10" type="ORF">CIT25_19245</name>
</gene>
<dbReference type="InterPro" id="IPR038731">
    <property type="entry name" value="RgtA/B/C-like"/>
</dbReference>
<dbReference type="GO" id="GO:0016763">
    <property type="term" value="F:pentosyltransferase activity"/>
    <property type="evidence" value="ECO:0007669"/>
    <property type="project" value="TreeGrafter"/>
</dbReference>
<feature type="transmembrane region" description="Helical" evidence="8">
    <location>
        <begin position="99"/>
        <end position="120"/>
    </location>
</feature>
<evidence type="ECO:0000256" key="3">
    <source>
        <dbReference type="ARBA" id="ARBA00022676"/>
    </source>
</evidence>
<keyword evidence="7 8" id="KW-0472">Membrane</keyword>
<keyword evidence="11" id="KW-1185">Reference proteome</keyword>
<dbReference type="GO" id="GO:0005886">
    <property type="term" value="C:plasma membrane"/>
    <property type="evidence" value="ECO:0007669"/>
    <property type="project" value="UniProtKB-SubCell"/>
</dbReference>
<feature type="transmembrane region" description="Helical" evidence="8">
    <location>
        <begin position="217"/>
        <end position="237"/>
    </location>
</feature>
<feature type="transmembrane region" description="Helical" evidence="8">
    <location>
        <begin position="337"/>
        <end position="356"/>
    </location>
</feature>
<feature type="transmembrane region" description="Helical" evidence="8">
    <location>
        <begin position="308"/>
        <end position="325"/>
    </location>
</feature>
<evidence type="ECO:0000313" key="10">
    <source>
        <dbReference type="EMBL" id="PAQ00524.1"/>
    </source>
</evidence>
<sequence>MHQRLGMAFVAAWRLKATGSSGCYVSFELLSATLAVAAISALLAFHNIDFPFGVHPDEAIKVGFAFGQPDNYRHPPLLIVLARFAAWLDGAVHDRDFRLAGRTVCAFASVAASVLFYLVLRRYADKLNAFLWGCVFAASPAITIHAHYFKEDAVLIFAICIGLHALVRLRERTDSVDLLYFGFALGLAITAKYVGVANSLVLFVVAITYCKLEWRQAAIVAAVGALTVLAVYTASLLTETGSGLSTILRGFVIELNHVEEGHDLKEWFFEGYGLTHFRYHLIPSLTVPTMVISLGAIAIAILGDRNRAVAAFAGAAIAWLFMLELSPLKIIGSMRYVLPVVIYLLLAAGIACSKAIAPRSHWMSAGLGLLAMAASSHASIEYTGSMSRENDTRFAAMRFLETRGITRFFADYLMGEPAPETRDYRDLSSVDYLVSQRFARYLRGGGLSEQPQLTYVLAGMFRCLDGHVAAQFSRLYGDYAYVAPTVKIYDLRQARFCIPDPAELGP</sequence>
<dbReference type="GO" id="GO:0009103">
    <property type="term" value="P:lipopolysaccharide biosynthetic process"/>
    <property type="evidence" value="ECO:0007669"/>
    <property type="project" value="UniProtKB-ARBA"/>
</dbReference>
<dbReference type="AlphaFoldDB" id="A0AB36R779"/>
<dbReference type="Proteomes" id="UP000216215">
    <property type="component" value="Unassembled WGS sequence"/>
</dbReference>
<protein>
    <recommendedName>
        <fullName evidence="9">Glycosyltransferase RgtA/B/C/D-like domain-containing protein</fullName>
    </recommendedName>
</protein>
<feature type="transmembrane region" description="Helical" evidence="8">
    <location>
        <begin position="281"/>
        <end position="302"/>
    </location>
</feature>
<dbReference type="PANTHER" id="PTHR33908">
    <property type="entry name" value="MANNOSYLTRANSFERASE YKCB-RELATED"/>
    <property type="match status" value="1"/>
</dbReference>
<keyword evidence="5 8" id="KW-0812">Transmembrane</keyword>
<dbReference type="EMBL" id="NPKI01000025">
    <property type="protein sequence ID" value="PAQ00524.1"/>
    <property type="molecule type" value="Genomic_DNA"/>
</dbReference>
<evidence type="ECO:0000256" key="6">
    <source>
        <dbReference type="ARBA" id="ARBA00022989"/>
    </source>
</evidence>
<accession>A0AB36R779</accession>
<evidence type="ECO:0000256" key="5">
    <source>
        <dbReference type="ARBA" id="ARBA00022692"/>
    </source>
</evidence>
<keyword evidence="6 8" id="KW-1133">Transmembrane helix</keyword>
<evidence type="ECO:0000256" key="8">
    <source>
        <dbReference type="SAM" id="Phobius"/>
    </source>
</evidence>
<evidence type="ECO:0000259" key="9">
    <source>
        <dbReference type="Pfam" id="PF13231"/>
    </source>
</evidence>
<reference evidence="11" key="1">
    <citation type="submission" date="2017-08" db="EMBL/GenBank/DDBJ databases">
        <title>Mesorhizobium wenxinae sp. nov., a novel rhizobial species isolated from root nodules of chickpea (Cicer arietinum L.).</title>
        <authorList>
            <person name="Zhang J."/>
        </authorList>
    </citation>
    <scope>NUCLEOTIDE SEQUENCE [LARGE SCALE GENOMIC DNA]</scope>
    <source>
        <strain evidence="11">USDA 3392</strain>
    </source>
</reference>
<evidence type="ECO:0000313" key="11">
    <source>
        <dbReference type="Proteomes" id="UP000216215"/>
    </source>
</evidence>
<evidence type="ECO:0000256" key="1">
    <source>
        <dbReference type="ARBA" id="ARBA00004651"/>
    </source>
</evidence>
<organism evidence="10 11">
    <name type="scientific">Mesorhizobium mediterraneum</name>
    <dbReference type="NCBI Taxonomy" id="43617"/>
    <lineage>
        <taxon>Bacteria</taxon>
        <taxon>Pseudomonadati</taxon>
        <taxon>Pseudomonadota</taxon>
        <taxon>Alphaproteobacteria</taxon>
        <taxon>Hyphomicrobiales</taxon>
        <taxon>Phyllobacteriaceae</taxon>
        <taxon>Mesorhizobium</taxon>
    </lineage>
</organism>
<name>A0AB36R779_9HYPH</name>
<evidence type="ECO:0000256" key="7">
    <source>
        <dbReference type="ARBA" id="ARBA00023136"/>
    </source>
</evidence>
<feature type="transmembrane region" description="Helical" evidence="8">
    <location>
        <begin position="127"/>
        <end position="147"/>
    </location>
</feature>
<keyword evidence="2" id="KW-1003">Cell membrane</keyword>
<dbReference type="InterPro" id="IPR050297">
    <property type="entry name" value="LipidA_mod_glycosyltrf_83"/>
</dbReference>
<keyword evidence="3" id="KW-0328">Glycosyltransferase</keyword>
<comment type="subcellular location">
    <subcellularLocation>
        <location evidence="1">Cell membrane</location>
        <topology evidence="1">Multi-pass membrane protein</topology>
    </subcellularLocation>
</comment>
<comment type="caution">
    <text evidence="10">The sequence shown here is derived from an EMBL/GenBank/DDBJ whole genome shotgun (WGS) entry which is preliminary data.</text>
</comment>
<feature type="transmembrane region" description="Helical" evidence="8">
    <location>
        <begin position="21"/>
        <end position="45"/>
    </location>
</feature>
<dbReference type="Pfam" id="PF13231">
    <property type="entry name" value="PMT_2"/>
    <property type="match status" value="1"/>
</dbReference>
<keyword evidence="4" id="KW-0808">Transferase</keyword>
<evidence type="ECO:0000256" key="2">
    <source>
        <dbReference type="ARBA" id="ARBA00022475"/>
    </source>
</evidence>
<feature type="transmembrane region" description="Helical" evidence="8">
    <location>
        <begin position="178"/>
        <end position="205"/>
    </location>
</feature>
<evidence type="ECO:0000256" key="4">
    <source>
        <dbReference type="ARBA" id="ARBA00022679"/>
    </source>
</evidence>
<dbReference type="PANTHER" id="PTHR33908:SF11">
    <property type="entry name" value="MEMBRANE PROTEIN"/>
    <property type="match status" value="1"/>
</dbReference>
<feature type="domain" description="Glycosyltransferase RgtA/B/C/D-like" evidence="9">
    <location>
        <begin position="74"/>
        <end position="231"/>
    </location>
</feature>
<proteinExistence type="predicted"/>